<dbReference type="HAMAP" id="MF_02070">
    <property type="entry name" value="TagA_TarA"/>
    <property type="match status" value="1"/>
</dbReference>
<evidence type="ECO:0000256" key="2">
    <source>
        <dbReference type="ARBA" id="ARBA00022679"/>
    </source>
</evidence>
<dbReference type="PANTHER" id="PTHR34136">
    <property type="match status" value="1"/>
</dbReference>
<dbReference type="NCBIfam" id="TIGR00696">
    <property type="entry name" value="wecG_tagA_cpsF"/>
    <property type="match status" value="1"/>
</dbReference>
<protein>
    <recommendedName>
        <fullName evidence="5">N-acetylglucosaminyldiphosphoundecaprenol N-acetyl-beta-D-mannosaminyltransferase</fullName>
        <ecNumber evidence="5">2.4.1.187</ecNumber>
    </recommendedName>
    <alternativeName>
        <fullName evidence="5">N-acetylmannosaminyltransferase</fullName>
    </alternativeName>
    <alternativeName>
        <fullName evidence="5">UDP-N-acetylmannosamine transferase</fullName>
    </alternativeName>
    <alternativeName>
        <fullName evidence="5">UDP-N-acetylmannosamine:N-acetylglucosaminyl pyrophosphorylundecaprenol N-acetylmannosaminyltransferase</fullName>
    </alternativeName>
</protein>
<keyword evidence="3 5" id="KW-0777">Teichoic acid biosynthesis</keyword>
<dbReference type="InterPro" id="IPR034714">
    <property type="entry name" value="TagA_TarA"/>
</dbReference>
<dbReference type="CDD" id="cd06533">
    <property type="entry name" value="Glyco_transf_WecG_TagA"/>
    <property type="match status" value="1"/>
</dbReference>
<dbReference type="Proteomes" id="UP001589619">
    <property type="component" value="Unassembled WGS sequence"/>
</dbReference>
<dbReference type="EC" id="2.4.1.187" evidence="5"/>
<dbReference type="RefSeq" id="WP_344907155.1">
    <property type="nucleotide sequence ID" value="NZ_BAAAYO010000005.1"/>
</dbReference>
<keyword evidence="2 5" id="KW-0808">Transferase</keyword>
<evidence type="ECO:0000256" key="1">
    <source>
        <dbReference type="ARBA" id="ARBA00022676"/>
    </source>
</evidence>
<proteinExistence type="inferred from homology"/>
<dbReference type="PANTHER" id="PTHR34136:SF1">
    <property type="entry name" value="UDP-N-ACETYL-D-MANNOSAMINURONIC ACID TRANSFERASE"/>
    <property type="match status" value="1"/>
</dbReference>
<evidence type="ECO:0000256" key="4">
    <source>
        <dbReference type="ARBA" id="ARBA00023316"/>
    </source>
</evidence>
<comment type="catalytic activity">
    <reaction evidence="5">
        <text>UDP-N-acetyl-alpha-D-mannosamine + N-acetyl-alpha-D-glucosaminyl-di-trans,octa-cis-undecaprenyl diphosphate = N-acetyl-beta-D-mannosaminyl-(1-&gt;4)-N-acetyl-alpha-D-glucosaminyl di-trans,octa-cis-undecaprenyl diphosphate + UDP + H(+)</text>
        <dbReference type="Rhea" id="RHEA:16053"/>
        <dbReference type="ChEBI" id="CHEBI:15378"/>
        <dbReference type="ChEBI" id="CHEBI:58223"/>
        <dbReference type="ChEBI" id="CHEBI:62959"/>
        <dbReference type="ChEBI" id="CHEBI:68623"/>
        <dbReference type="ChEBI" id="CHEBI:132210"/>
        <dbReference type="EC" id="2.4.1.187"/>
    </reaction>
</comment>
<keyword evidence="7" id="KW-1185">Reference proteome</keyword>
<keyword evidence="4 5" id="KW-0961">Cell wall biogenesis/degradation</keyword>
<comment type="similarity">
    <text evidence="5">Belongs to the glycosyltransferase 26 family. TagA/TarA subfamily.</text>
</comment>
<comment type="function">
    <text evidence="5">Catalyzes the conversion of GlcNAc-PP-undecaprenol into ManNAc-GlcNAc-PP-undecaprenol, the first committed lipid intermediate in the de novo synthesis of teichoic acid.</text>
</comment>
<name>A0ABV5VQ95_9BACL</name>
<evidence type="ECO:0000313" key="6">
    <source>
        <dbReference type="EMBL" id="MFB9750448.1"/>
    </source>
</evidence>
<dbReference type="EMBL" id="JBHMAG010000003">
    <property type="protein sequence ID" value="MFB9750448.1"/>
    <property type="molecule type" value="Genomic_DNA"/>
</dbReference>
<accession>A0ABV5VQ95</accession>
<evidence type="ECO:0000256" key="5">
    <source>
        <dbReference type="HAMAP-Rule" id="MF_02070"/>
    </source>
</evidence>
<comment type="caution">
    <text evidence="6">The sequence shown here is derived from an EMBL/GenBank/DDBJ whole genome shotgun (WGS) entry which is preliminary data.</text>
</comment>
<dbReference type="Pfam" id="PF03808">
    <property type="entry name" value="Glyco_tran_WecG"/>
    <property type="match status" value="1"/>
</dbReference>
<evidence type="ECO:0000313" key="7">
    <source>
        <dbReference type="Proteomes" id="UP001589619"/>
    </source>
</evidence>
<keyword evidence="1 5" id="KW-0328">Glycosyltransferase</keyword>
<gene>
    <name evidence="6" type="ORF">ACFFNY_02595</name>
</gene>
<evidence type="ECO:0000256" key="3">
    <source>
        <dbReference type="ARBA" id="ARBA00022944"/>
    </source>
</evidence>
<organism evidence="6 7">
    <name type="scientific">Paenibacillus hodogayensis</name>
    <dbReference type="NCBI Taxonomy" id="279208"/>
    <lineage>
        <taxon>Bacteria</taxon>
        <taxon>Bacillati</taxon>
        <taxon>Bacillota</taxon>
        <taxon>Bacilli</taxon>
        <taxon>Bacillales</taxon>
        <taxon>Paenibacillaceae</taxon>
        <taxon>Paenibacillus</taxon>
    </lineage>
</organism>
<reference evidence="6 7" key="1">
    <citation type="submission" date="2024-09" db="EMBL/GenBank/DDBJ databases">
        <authorList>
            <person name="Sun Q."/>
            <person name="Mori K."/>
        </authorList>
    </citation>
    <scope>NUCLEOTIDE SEQUENCE [LARGE SCALE GENOMIC DNA]</scope>
    <source>
        <strain evidence="6 7">JCM 12520</strain>
    </source>
</reference>
<dbReference type="InterPro" id="IPR004629">
    <property type="entry name" value="WecG_TagA_CpsF"/>
</dbReference>
<sequence length="256" mass="28350">MSEAAAKRAGAPGNKVNIMGVPFTRMTLDETIGHLSSIANGPAKPVCHVVTANPEIVMSAGKDPQLMRILQEAGLITPDGIGIVMAAKWKGDPVSGRVTGYDMLLRLLELGDRHRWSFYFLGTDEETSVKAVDTIAARYPNVRIAGRHNGYFGADREPAVVEEIAAAQPDFLIVAMGAPHAERWIYRNKPKLPVKIAMGVGGSLDILAGKVKRAPEFWIRLNIEWLYRLLSNPARWRRQLVLPVFAVKAFMRRKER</sequence>
<comment type="pathway">
    <text evidence="5">Cell wall biogenesis; teichoic acid biosynthesis.</text>
</comment>